<dbReference type="Gene3D" id="3.10.350.10">
    <property type="entry name" value="LysM domain"/>
    <property type="match status" value="1"/>
</dbReference>
<evidence type="ECO:0000259" key="1">
    <source>
        <dbReference type="PROSITE" id="PS51782"/>
    </source>
</evidence>
<name>A0A235FA42_9BACL</name>
<dbReference type="SUPFAM" id="SSF54106">
    <property type="entry name" value="LysM domain"/>
    <property type="match status" value="1"/>
</dbReference>
<evidence type="ECO:0000313" key="2">
    <source>
        <dbReference type="EMBL" id="OYD57863.1"/>
    </source>
</evidence>
<dbReference type="InterPro" id="IPR036505">
    <property type="entry name" value="Amidase/PGRP_sf"/>
</dbReference>
<dbReference type="InterPro" id="IPR002502">
    <property type="entry name" value="Amidase_domain"/>
</dbReference>
<dbReference type="GO" id="GO:0008745">
    <property type="term" value="F:N-acetylmuramoyl-L-alanine amidase activity"/>
    <property type="evidence" value="ECO:0007669"/>
    <property type="project" value="InterPro"/>
</dbReference>
<dbReference type="SMART" id="SM00257">
    <property type="entry name" value="LysM"/>
    <property type="match status" value="1"/>
</dbReference>
<accession>A0A235FA42</accession>
<comment type="caution">
    <text evidence="2">The sequence shown here is derived from an EMBL/GenBank/DDBJ whole genome shotgun (WGS) entry which is preliminary data.</text>
</comment>
<dbReference type="SUPFAM" id="SSF47090">
    <property type="entry name" value="PGBD-like"/>
    <property type="match status" value="1"/>
</dbReference>
<dbReference type="SUPFAM" id="SSF55846">
    <property type="entry name" value="N-acetylmuramoyl-L-alanine amidase-like"/>
    <property type="match status" value="1"/>
</dbReference>
<reference evidence="2 3" key="1">
    <citation type="submission" date="2017-07" db="EMBL/GenBank/DDBJ databases">
        <title>Fictibacillus sp. nov. GDSW-R2A3 Genome sequencing and assembly.</title>
        <authorList>
            <person name="Mayilraj S."/>
        </authorList>
    </citation>
    <scope>NUCLEOTIDE SEQUENCE [LARGE SCALE GENOMIC DNA]</scope>
    <source>
        <strain evidence="2 3">GDSW-R2A3</strain>
    </source>
</reference>
<dbReference type="Pfam" id="PF01476">
    <property type="entry name" value="LysM"/>
    <property type="match status" value="1"/>
</dbReference>
<dbReference type="Gene3D" id="1.10.101.10">
    <property type="entry name" value="PGBD-like superfamily/PGBD"/>
    <property type="match status" value="1"/>
</dbReference>
<proteinExistence type="predicted"/>
<dbReference type="PROSITE" id="PS51782">
    <property type="entry name" value="LYSM"/>
    <property type="match status" value="1"/>
</dbReference>
<evidence type="ECO:0000313" key="3">
    <source>
        <dbReference type="Proteomes" id="UP000215059"/>
    </source>
</evidence>
<gene>
    <name evidence="2" type="ORF">CGZ90_08145</name>
</gene>
<dbReference type="InterPro" id="IPR036779">
    <property type="entry name" value="LysM_dom_sf"/>
</dbReference>
<sequence>MGYSFEKLPQLVDMRGKLPSNGSYVNVGVNAKTTRVWHHSLTNSDLAGSTAEAFARFHVTGNGWPGIGYHFVVEPKNLIKGPDGRMRARIVWAHDPGVKSYHVGNSNKQAVGICVAGDYRSEKLAEATLLTISELHAAFIRDGIGKEDKAHNEMPGYSWKPCCVFDYRAAFYFNPPVKVVQPAPLPGEYVIQEGDTFFSIAGQDGPAGITTEDLIAANPDVDPRKLKVGQVIKLGKAKNAHTPVPGTPKKPQETYKYPLPAGVLKSGAKGEAVKQLQRALDAVYFKSGVNDGSYGPKTVDAVKRFQMVYLPYEVDGVYGPNTRKRLQAVLKSKGY</sequence>
<protein>
    <recommendedName>
        <fullName evidence="1">LysM domain-containing protein</fullName>
    </recommendedName>
</protein>
<dbReference type="Gene3D" id="3.40.80.10">
    <property type="entry name" value="Peptidoglycan recognition protein-like"/>
    <property type="match status" value="1"/>
</dbReference>
<dbReference type="CDD" id="cd06583">
    <property type="entry name" value="PGRP"/>
    <property type="match status" value="1"/>
</dbReference>
<dbReference type="InterPro" id="IPR018392">
    <property type="entry name" value="LysM"/>
</dbReference>
<dbReference type="CDD" id="cd00118">
    <property type="entry name" value="LysM"/>
    <property type="match status" value="1"/>
</dbReference>
<dbReference type="AlphaFoldDB" id="A0A235FA42"/>
<dbReference type="EMBL" id="NOII01000002">
    <property type="protein sequence ID" value="OYD57863.1"/>
    <property type="molecule type" value="Genomic_DNA"/>
</dbReference>
<organism evidence="2 3">
    <name type="scientific">Fictibacillus aquaticus</name>
    <dbReference type="NCBI Taxonomy" id="2021314"/>
    <lineage>
        <taxon>Bacteria</taxon>
        <taxon>Bacillati</taxon>
        <taxon>Bacillota</taxon>
        <taxon>Bacilli</taxon>
        <taxon>Bacillales</taxon>
        <taxon>Fictibacillaceae</taxon>
        <taxon>Fictibacillus</taxon>
    </lineage>
</organism>
<feature type="domain" description="LysM" evidence="1">
    <location>
        <begin position="187"/>
        <end position="234"/>
    </location>
</feature>
<dbReference type="Proteomes" id="UP000215059">
    <property type="component" value="Unassembled WGS sequence"/>
</dbReference>
<dbReference type="OrthoDB" id="2603324at2"/>
<dbReference type="GO" id="GO:0009253">
    <property type="term" value="P:peptidoglycan catabolic process"/>
    <property type="evidence" value="ECO:0007669"/>
    <property type="project" value="InterPro"/>
</dbReference>
<dbReference type="Pfam" id="PF01471">
    <property type="entry name" value="PG_binding_1"/>
    <property type="match status" value="1"/>
</dbReference>
<dbReference type="InterPro" id="IPR036365">
    <property type="entry name" value="PGBD-like_sf"/>
</dbReference>
<keyword evidence="3" id="KW-1185">Reference proteome</keyword>
<dbReference type="InterPro" id="IPR036366">
    <property type="entry name" value="PGBDSf"/>
</dbReference>
<dbReference type="InterPro" id="IPR002477">
    <property type="entry name" value="Peptidoglycan-bd-like"/>
</dbReference>
<dbReference type="RefSeq" id="WP_094251896.1">
    <property type="nucleotide sequence ID" value="NZ_JBHLXL010000001.1"/>
</dbReference>